<dbReference type="Proteomes" id="UP000076502">
    <property type="component" value="Unassembled WGS sequence"/>
</dbReference>
<evidence type="ECO:0000256" key="4">
    <source>
        <dbReference type="ARBA" id="ARBA00022618"/>
    </source>
</evidence>
<keyword evidence="3" id="KW-0963">Cytoplasm</keyword>
<proteinExistence type="inferred from homology"/>
<reference evidence="12 13" key="1">
    <citation type="submission" date="2015-07" db="EMBL/GenBank/DDBJ databases">
        <title>The genome of Dufourea novaeangliae.</title>
        <authorList>
            <person name="Pan H."/>
            <person name="Kapheim K."/>
        </authorList>
    </citation>
    <scope>NUCLEOTIDE SEQUENCE [LARGE SCALE GENOMIC DNA]</scope>
    <source>
        <strain evidence="12">0120121106</strain>
        <tissue evidence="12">Whole body</tissue>
    </source>
</reference>
<keyword evidence="7 10" id="KW-0175">Coiled coil</keyword>
<sequence length="605" mass="70682">MSVSSKSLNDKILNLRPELSNGISPEIFERICEQPLAQPFLKWFNENVNYINVLSNEELQIKNRLQNNNEWLEGPELDCALEEATKKCPDLLKIVSFDDTNITDLFVEYETVKDAYKEDENFILVIQNGISNLKEVETQLDENIEKESEYLHRECITADKTYEDCLAILNDFDANNREFYREVECLLNMYADAAENVGVPLVWTQMPLELFSKNLELYNHYLGVHIKNQFGDIFKEGDKKDSNYVSLINDCPEIHIDNEKLQELTLCKANLTNIKVEEILAKIRAVSYIAMLEHVKDIYNAGNLKVPKVSELRTEISKLTSKRDFLEESVSLQERQLTDITQQFAELEMKKVLKQDACSKLKQRKVRLEELKNLLFLAREHGHVHADLLCILMQIQFSRLRDISEFVADSHHYLTSEYSLSSARCESMQQQQQEYFTLMSSSPNTHNSFNKILVSMLYNDDNAHQFDSALDRYNELIDENRVKKQFIIETHPNSRIDKLKMLGNEISEKLASESQKGPTYTFKSGSYEIETSYKEMSEQLQNIHTDLTKMRNQMKKQMKTRIGFELERNVLWQRFLVDPDTLIRKYKEAKLMSNKSSFENVFETE</sequence>
<evidence type="ECO:0000256" key="10">
    <source>
        <dbReference type="SAM" id="Coils"/>
    </source>
</evidence>
<keyword evidence="13" id="KW-1185">Reference proteome</keyword>
<evidence type="ECO:0000256" key="5">
    <source>
        <dbReference type="ARBA" id="ARBA00022701"/>
    </source>
</evidence>
<keyword evidence="4" id="KW-0132">Cell division</keyword>
<dbReference type="EMBL" id="KQ434769">
    <property type="protein sequence ID" value="KZC03786.1"/>
    <property type="molecule type" value="Genomic_DNA"/>
</dbReference>
<dbReference type="GO" id="GO:0051301">
    <property type="term" value="P:cell division"/>
    <property type="evidence" value="ECO:0007669"/>
    <property type="project" value="UniProtKB-KW"/>
</dbReference>
<dbReference type="STRING" id="178035.A0A154NVT9"/>
<dbReference type="OrthoDB" id="2159690at2759"/>
<protein>
    <recommendedName>
        <fullName evidence="11">HAUS augmin-like complex subunit 3 N-terminal domain-containing protein</fullName>
    </recommendedName>
</protein>
<evidence type="ECO:0000256" key="3">
    <source>
        <dbReference type="ARBA" id="ARBA00022490"/>
    </source>
</evidence>
<evidence type="ECO:0000256" key="8">
    <source>
        <dbReference type="ARBA" id="ARBA00023212"/>
    </source>
</evidence>
<evidence type="ECO:0000313" key="12">
    <source>
        <dbReference type="EMBL" id="KZC03786.1"/>
    </source>
</evidence>
<evidence type="ECO:0000256" key="6">
    <source>
        <dbReference type="ARBA" id="ARBA00022776"/>
    </source>
</evidence>
<keyword evidence="5" id="KW-0493">Microtubule</keyword>
<evidence type="ECO:0000256" key="7">
    <source>
        <dbReference type="ARBA" id="ARBA00023054"/>
    </source>
</evidence>
<accession>A0A154NVT9</accession>
<evidence type="ECO:0000256" key="9">
    <source>
        <dbReference type="ARBA" id="ARBA00023306"/>
    </source>
</evidence>
<dbReference type="GO" id="GO:0005819">
    <property type="term" value="C:spindle"/>
    <property type="evidence" value="ECO:0007669"/>
    <property type="project" value="UniProtKB-SubCell"/>
</dbReference>
<dbReference type="InterPro" id="IPR032733">
    <property type="entry name" value="HAUS3_N"/>
</dbReference>
<keyword evidence="6" id="KW-0498">Mitosis</keyword>
<dbReference type="Pfam" id="PF14932">
    <property type="entry name" value="HAUS-augmin3"/>
    <property type="match status" value="1"/>
</dbReference>
<comment type="similarity">
    <text evidence="2">Belongs to the HAUS3 family.</text>
</comment>
<evidence type="ECO:0000256" key="1">
    <source>
        <dbReference type="ARBA" id="ARBA00004186"/>
    </source>
</evidence>
<keyword evidence="8" id="KW-0206">Cytoskeleton</keyword>
<dbReference type="AlphaFoldDB" id="A0A154NVT9"/>
<gene>
    <name evidence="12" type="ORF">WN55_04243</name>
</gene>
<evidence type="ECO:0000256" key="2">
    <source>
        <dbReference type="ARBA" id="ARBA00009645"/>
    </source>
</evidence>
<feature type="coiled-coil region" evidence="10">
    <location>
        <begin position="309"/>
        <end position="350"/>
    </location>
</feature>
<feature type="domain" description="HAUS augmin-like complex subunit 3 N-terminal" evidence="11">
    <location>
        <begin position="33"/>
        <end position="280"/>
    </location>
</feature>
<keyword evidence="9" id="KW-0131">Cell cycle</keyword>
<organism evidence="12 13">
    <name type="scientific">Dufourea novaeangliae</name>
    <name type="common">Sweat bee</name>
    <dbReference type="NCBI Taxonomy" id="178035"/>
    <lineage>
        <taxon>Eukaryota</taxon>
        <taxon>Metazoa</taxon>
        <taxon>Ecdysozoa</taxon>
        <taxon>Arthropoda</taxon>
        <taxon>Hexapoda</taxon>
        <taxon>Insecta</taxon>
        <taxon>Pterygota</taxon>
        <taxon>Neoptera</taxon>
        <taxon>Endopterygota</taxon>
        <taxon>Hymenoptera</taxon>
        <taxon>Apocrita</taxon>
        <taxon>Aculeata</taxon>
        <taxon>Apoidea</taxon>
        <taxon>Anthophila</taxon>
        <taxon>Halictidae</taxon>
        <taxon>Rophitinae</taxon>
        <taxon>Dufourea</taxon>
    </lineage>
</organism>
<comment type="subcellular location">
    <subcellularLocation>
        <location evidence="1">Cytoplasm</location>
        <location evidence="1">Cytoskeleton</location>
        <location evidence="1">Spindle</location>
    </subcellularLocation>
</comment>
<evidence type="ECO:0000313" key="13">
    <source>
        <dbReference type="Proteomes" id="UP000076502"/>
    </source>
</evidence>
<dbReference type="GO" id="GO:0005874">
    <property type="term" value="C:microtubule"/>
    <property type="evidence" value="ECO:0007669"/>
    <property type="project" value="UniProtKB-KW"/>
</dbReference>
<evidence type="ECO:0000259" key="11">
    <source>
        <dbReference type="Pfam" id="PF14932"/>
    </source>
</evidence>
<name>A0A154NVT9_DUFNO</name>